<name>A0A368FDQ3_ANCCA</name>
<sequence>MEDEDKLTIHQLFEDPPKVVPLTSQSILNTEEEILDSCENANDEEDACMIPSSSSESGNQLLIKKEPDTANDGYSAEYSLAELEDAYQS</sequence>
<evidence type="ECO:0000313" key="1">
    <source>
        <dbReference type="EMBL" id="RCN29000.1"/>
    </source>
</evidence>
<accession>A0A368FDQ3</accession>
<gene>
    <name evidence="1" type="ORF">ANCCAN_25247</name>
</gene>
<comment type="caution">
    <text evidence="1">The sequence shown here is derived from an EMBL/GenBank/DDBJ whole genome shotgun (WGS) entry which is preliminary data.</text>
</comment>
<proteinExistence type="predicted"/>
<reference evidence="1 2" key="1">
    <citation type="submission" date="2014-10" db="EMBL/GenBank/DDBJ databases">
        <title>Draft genome of the hookworm Ancylostoma caninum.</title>
        <authorList>
            <person name="Mitreva M."/>
        </authorList>
    </citation>
    <scope>NUCLEOTIDE SEQUENCE [LARGE SCALE GENOMIC DNA]</scope>
    <source>
        <strain evidence="1 2">Baltimore</strain>
    </source>
</reference>
<evidence type="ECO:0000313" key="2">
    <source>
        <dbReference type="Proteomes" id="UP000252519"/>
    </source>
</evidence>
<keyword evidence="2" id="KW-1185">Reference proteome</keyword>
<dbReference type="Proteomes" id="UP000252519">
    <property type="component" value="Unassembled WGS sequence"/>
</dbReference>
<dbReference type="EMBL" id="JOJR01002189">
    <property type="protein sequence ID" value="RCN29000.1"/>
    <property type="molecule type" value="Genomic_DNA"/>
</dbReference>
<protein>
    <submittedName>
        <fullName evidence="1">Uncharacterized protein</fullName>
    </submittedName>
</protein>
<organism evidence="1 2">
    <name type="scientific">Ancylostoma caninum</name>
    <name type="common">Dog hookworm</name>
    <dbReference type="NCBI Taxonomy" id="29170"/>
    <lineage>
        <taxon>Eukaryota</taxon>
        <taxon>Metazoa</taxon>
        <taxon>Ecdysozoa</taxon>
        <taxon>Nematoda</taxon>
        <taxon>Chromadorea</taxon>
        <taxon>Rhabditida</taxon>
        <taxon>Rhabditina</taxon>
        <taxon>Rhabditomorpha</taxon>
        <taxon>Strongyloidea</taxon>
        <taxon>Ancylostomatidae</taxon>
        <taxon>Ancylostomatinae</taxon>
        <taxon>Ancylostoma</taxon>
    </lineage>
</organism>
<dbReference type="AlphaFoldDB" id="A0A368FDQ3"/>